<evidence type="ECO:0000256" key="9">
    <source>
        <dbReference type="ARBA" id="ARBA00023163"/>
    </source>
</evidence>
<dbReference type="PROSITE" id="PS00028">
    <property type="entry name" value="ZINC_FINGER_C2H2_1"/>
    <property type="match status" value="10"/>
</dbReference>
<dbReference type="GO" id="GO:0005634">
    <property type="term" value="C:nucleus"/>
    <property type="evidence" value="ECO:0007669"/>
    <property type="project" value="UniProtKB-SubCell"/>
</dbReference>
<feature type="domain" description="C2H2-type" evidence="13">
    <location>
        <begin position="369"/>
        <end position="396"/>
    </location>
</feature>
<dbReference type="GO" id="GO:0000981">
    <property type="term" value="F:DNA-binding transcription factor activity, RNA polymerase II-specific"/>
    <property type="evidence" value="ECO:0007669"/>
    <property type="project" value="TreeGrafter"/>
</dbReference>
<name>A0AAU9VEV0_EUPED</name>
<evidence type="ECO:0000256" key="5">
    <source>
        <dbReference type="ARBA" id="ARBA00022771"/>
    </source>
</evidence>
<dbReference type="Gene3D" id="3.40.1800.20">
    <property type="match status" value="1"/>
</dbReference>
<keyword evidence="8" id="KW-0238">DNA-binding</keyword>
<dbReference type="SUPFAM" id="SSF57667">
    <property type="entry name" value="beta-beta-alpha zinc fingers"/>
    <property type="match status" value="5"/>
</dbReference>
<keyword evidence="4" id="KW-0677">Repeat</keyword>
<organism evidence="15 16">
    <name type="scientific">Euphydryas editha</name>
    <name type="common">Edith's checkerspot</name>
    <dbReference type="NCBI Taxonomy" id="104508"/>
    <lineage>
        <taxon>Eukaryota</taxon>
        <taxon>Metazoa</taxon>
        <taxon>Ecdysozoa</taxon>
        <taxon>Arthropoda</taxon>
        <taxon>Hexapoda</taxon>
        <taxon>Insecta</taxon>
        <taxon>Pterygota</taxon>
        <taxon>Neoptera</taxon>
        <taxon>Endopterygota</taxon>
        <taxon>Lepidoptera</taxon>
        <taxon>Glossata</taxon>
        <taxon>Ditrysia</taxon>
        <taxon>Papilionoidea</taxon>
        <taxon>Nymphalidae</taxon>
        <taxon>Nymphalinae</taxon>
        <taxon>Euphydryas</taxon>
    </lineage>
</organism>
<evidence type="ECO:0000256" key="1">
    <source>
        <dbReference type="ARBA" id="ARBA00004123"/>
    </source>
</evidence>
<keyword evidence="10" id="KW-0539">Nucleus</keyword>
<comment type="caution">
    <text evidence="15">The sequence shown here is derived from an EMBL/GenBank/DDBJ whole genome shotgun (WGS) entry which is preliminary data.</text>
</comment>
<protein>
    <submittedName>
        <fullName evidence="15">Uncharacterized protein</fullName>
    </submittedName>
</protein>
<evidence type="ECO:0000259" key="14">
    <source>
        <dbReference type="PROSITE" id="PS51915"/>
    </source>
</evidence>
<evidence type="ECO:0000256" key="10">
    <source>
        <dbReference type="ARBA" id="ARBA00023242"/>
    </source>
</evidence>
<dbReference type="GO" id="GO:0008270">
    <property type="term" value="F:zinc ion binding"/>
    <property type="evidence" value="ECO:0007669"/>
    <property type="project" value="UniProtKB-UniRule"/>
</dbReference>
<evidence type="ECO:0000259" key="13">
    <source>
        <dbReference type="PROSITE" id="PS50157"/>
    </source>
</evidence>
<sequence length="569" mass="67008">MKENGNSIKYGECRCCSNVGQHRDLMLEYEWNGTREVYFDTFLECFNLFLSTNPKKGNLICTSCILRLRDANSFKKMVTEAEENLLSYDVLNQDNSIVLLQTEELDLQDEQHLVEIKNEKSDVKSESSKFEQNGANSDTNSLLEEHMVLLQTEELDLQDEQHLVEIKNEKSDVKSECSEFEQNGANSDTDSLLEENIVKNNTKSYTDSIRETFSKVENDNRTQKLAYIHNTMIILENSNVTPFKPKHQAGFLCFYCRMMFDDVIIMREHQQKHTKIELKRVLWSYGAENFVVYVDITDLKCTICDKNVENLNELKLHLIKDHKKKMQDYPDCVVPFKLSSSNFECQVCKSYFRTFGSIERHMNVHFRNYVCKECGTGYVTKCRLKVHSKQHIGGSSQCETCKKVYATPIKLKSHIDVVHKMIKRFKCAKCDERFTEYFRRQKHMVEVHGVAPLEYKCNICKKTFDRKYVMSMHMKRDHLEDKDYQCEMCSYRCFTKKQLKLHMIKHNGERIFECTICKKSYARKKTLREHMRIHNKDRRYACKACGQAFVQNCSLKRHVKTHHPELLTP</sequence>
<dbReference type="SMART" id="SM00868">
    <property type="entry name" value="zf-AD"/>
    <property type="match status" value="1"/>
</dbReference>
<dbReference type="EMBL" id="CAKOGL010000044">
    <property type="protein sequence ID" value="CAH2108947.1"/>
    <property type="molecule type" value="Genomic_DNA"/>
</dbReference>
<evidence type="ECO:0000256" key="12">
    <source>
        <dbReference type="PROSITE-ProRule" id="PRU01263"/>
    </source>
</evidence>
<evidence type="ECO:0000256" key="4">
    <source>
        <dbReference type="ARBA" id="ARBA00022737"/>
    </source>
</evidence>
<keyword evidence="7" id="KW-0805">Transcription regulation</keyword>
<evidence type="ECO:0000256" key="11">
    <source>
        <dbReference type="PROSITE-ProRule" id="PRU00042"/>
    </source>
</evidence>
<evidence type="ECO:0000256" key="3">
    <source>
        <dbReference type="ARBA" id="ARBA00022723"/>
    </source>
</evidence>
<dbReference type="InterPro" id="IPR013087">
    <property type="entry name" value="Znf_C2H2_type"/>
</dbReference>
<dbReference type="FunFam" id="3.30.160.60:FF:001480">
    <property type="entry name" value="Si:cabz01071911.3"/>
    <property type="match status" value="1"/>
</dbReference>
<keyword evidence="5 11" id="KW-0863">Zinc-finger</keyword>
<dbReference type="AlphaFoldDB" id="A0AAU9VEV0"/>
<dbReference type="PANTHER" id="PTHR24394">
    <property type="entry name" value="ZINC FINGER PROTEIN"/>
    <property type="match status" value="1"/>
</dbReference>
<feature type="domain" description="C2H2-type" evidence="13">
    <location>
        <begin position="512"/>
        <end position="539"/>
    </location>
</feature>
<dbReference type="SMART" id="SM00355">
    <property type="entry name" value="ZnF_C2H2"/>
    <property type="match status" value="10"/>
</dbReference>
<feature type="domain" description="C2H2-type" evidence="13">
    <location>
        <begin position="455"/>
        <end position="483"/>
    </location>
</feature>
<feature type="domain" description="C2H2-type" evidence="13">
    <location>
        <begin position="484"/>
        <end position="511"/>
    </location>
</feature>
<dbReference type="PROSITE" id="PS50157">
    <property type="entry name" value="ZINC_FINGER_C2H2_2"/>
    <property type="match status" value="7"/>
</dbReference>
<evidence type="ECO:0000313" key="15">
    <source>
        <dbReference type="EMBL" id="CAH2108947.1"/>
    </source>
</evidence>
<dbReference type="Proteomes" id="UP001153954">
    <property type="component" value="Unassembled WGS sequence"/>
</dbReference>
<dbReference type="Pfam" id="PF07776">
    <property type="entry name" value="zf-AD"/>
    <property type="match status" value="1"/>
</dbReference>
<feature type="domain" description="ZAD" evidence="14">
    <location>
        <begin position="11"/>
        <end position="88"/>
    </location>
</feature>
<evidence type="ECO:0000256" key="7">
    <source>
        <dbReference type="ARBA" id="ARBA00023015"/>
    </source>
</evidence>
<keyword evidence="3 12" id="KW-0479">Metal-binding</keyword>
<gene>
    <name evidence="15" type="ORF">EEDITHA_LOCUS22838</name>
</gene>
<comment type="similarity">
    <text evidence="2">Belongs to the krueppel C2H2-type zinc-finger protein family.</text>
</comment>
<feature type="binding site" evidence="12">
    <location>
        <position position="16"/>
    </location>
    <ligand>
        <name>Zn(2+)</name>
        <dbReference type="ChEBI" id="CHEBI:29105"/>
    </ligand>
</feature>
<dbReference type="InterPro" id="IPR036236">
    <property type="entry name" value="Znf_C2H2_sf"/>
</dbReference>
<dbReference type="PROSITE" id="PS51915">
    <property type="entry name" value="ZAD"/>
    <property type="match status" value="1"/>
</dbReference>
<feature type="domain" description="C2H2-type" evidence="13">
    <location>
        <begin position="540"/>
        <end position="567"/>
    </location>
</feature>
<evidence type="ECO:0000256" key="8">
    <source>
        <dbReference type="ARBA" id="ARBA00023125"/>
    </source>
</evidence>
<evidence type="ECO:0000256" key="2">
    <source>
        <dbReference type="ARBA" id="ARBA00006991"/>
    </source>
</evidence>
<keyword evidence="16" id="KW-1185">Reference proteome</keyword>
<evidence type="ECO:0000256" key="6">
    <source>
        <dbReference type="ARBA" id="ARBA00022833"/>
    </source>
</evidence>
<feature type="binding site" evidence="12">
    <location>
        <position position="64"/>
    </location>
    <ligand>
        <name>Zn(2+)</name>
        <dbReference type="ChEBI" id="CHEBI:29105"/>
    </ligand>
</feature>
<comment type="subcellular location">
    <subcellularLocation>
        <location evidence="1">Nucleus</location>
    </subcellularLocation>
</comment>
<dbReference type="Pfam" id="PF00096">
    <property type="entry name" value="zf-C2H2"/>
    <property type="match status" value="3"/>
</dbReference>
<keyword evidence="9" id="KW-0804">Transcription</keyword>
<feature type="domain" description="C2H2-type" evidence="13">
    <location>
        <begin position="343"/>
        <end position="365"/>
    </location>
</feature>
<accession>A0AAU9VEV0</accession>
<dbReference type="InterPro" id="IPR012934">
    <property type="entry name" value="Znf_AD"/>
</dbReference>
<dbReference type="SUPFAM" id="SSF57716">
    <property type="entry name" value="Glucocorticoid receptor-like (DNA-binding domain)"/>
    <property type="match status" value="1"/>
</dbReference>
<reference evidence="15" key="1">
    <citation type="submission" date="2022-03" db="EMBL/GenBank/DDBJ databases">
        <authorList>
            <person name="Tunstrom K."/>
        </authorList>
    </citation>
    <scope>NUCLEOTIDE SEQUENCE</scope>
</reference>
<dbReference type="PANTHER" id="PTHR24394:SF29">
    <property type="entry name" value="MYONEURIN"/>
    <property type="match status" value="1"/>
</dbReference>
<feature type="binding site" evidence="12">
    <location>
        <position position="61"/>
    </location>
    <ligand>
        <name>Zn(2+)</name>
        <dbReference type="ChEBI" id="CHEBI:29105"/>
    </ligand>
</feature>
<feature type="domain" description="C2H2-type" evidence="13">
    <location>
        <begin position="425"/>
        <end position="448"/>
    </location>
</feature>
<dbReference type="GO" id="GO:0003677">
    <property type="term" value="F:DNA binding"/>
    <property type="evidence" value="ECO:0007669"/>
    <property type="project" value="UniProtKB-KW"/>
</dbReference>
<proteinExistence type="inferred from homology"/>
<evidence type="ECO:0000313" key="16">
    <source>
        <dbReference type="Proteomes" id="UP001153954"/>
    </source>
</evidence>
<feature type="binding site" evidence="12">
    <location>
        <position position="13"/>
    </location>
    <ligand>
        <name>Zn(2+)</name>
        <dbReference type="ChEBI" id="CHEBI:29105"/>
    </ligand>
</feature>
<keyword evidence="6 12" id="KW-0862">Zinc</keyword>
<dbReference type="Gene3D" id="3.30.160.60">
    <property type="entry name" value="Classic Zinc Finger"/>
    <property type="match status" value="6"/>
</dbReference>